<dbReference type="Proteomes" id="UP001316184">
    <property type="component" value="Chromosome"/>
</dbReference>
<evidence type="ECO:0000256" key="1">
    <source>
        <dbReference type="SAM" id="MobiDB-lite"/>
    </source>
</evidence>
<protein>
    <submittedName>
        <fullName evidence="2">Uncharacterized protein</fullName>
    </submittedName>
</protein>
<organism evidence="2 3">
    <name type="scientific">Aeromicrobium wangtongii</name>
    <dbReference type="NCBI Taxonomy" id="2969247"/>
    <lineage>
        <taxon>Bacteria</taxon>
        <taxon>Bacillati</taxon>
        <taxon>Actinomycetota</taxon>
        <taxon>Actinomycetes</taxon>
        <taxon>Propionibacteriales</taxon>
        <taxon>Nocardioidaceae</taxon>
        <taxon>Aeromicrobium</taxon>
    </lineage>
</organism>
<keyword evidence="3" id="KW-1185">Reference proteome</keyword>
<sequence length="54" mass="5945">MKWIVVIATALVLVGAMLSLRTARGPRAGDGLEREHRLYDSTSRRRPPTAGDEP</sequence>
<gene>
    <name evidence="2" type="ORF">NQV15_01815</name>
</gene>
<accession>A0ABY5M7D6</accession>
<proteinExistence type="predicted"/>
<evidence type="ECO:0000313" key="2">
    <source>
        <dbReference type="EMBL" id="UUP14070.1"/>
    </source>
</evidence>
<evidence type="ECO:0000313" key="3">
    <source>
        <dbReference type="Proteomes" id="UP001316184"/>
    </source>
</evidence>
<feature type="compositionally biased region" description="Basic and acidic residues" evidence="1">
    <location>
        <begin position="30"/>
        <end position="43"/>
    </location>
</feature>
<reference evidence="2 3" key="1">
    <citation type="submission" date="2022-08" db="EMBL/GenBank/DDBJ databases">
        <title>novel species in genus Aeromicrobium.</title>
        <authorList>
            <person name="Ye L."/>
        </authorList>
    </citation>
    <scope>NUCLEOTIDE SEQUENCE [LARGE SCALE GENOMIC DNA]</scope>
    <source>
        <strain evidence="3">zg-Y1379</strain>
    </source>
</reference>
<dbReference type="EMBL" id="CP102173">
    <property type="protein sequence ID" value="UUP14070.1"/>
    <property type="molecule type" value="Genomic_DNA"/>
</dbReference>
<name>A0ABY5M7D6_9ACTN</name>
<feature type="region of interest" description="Disordered" evidence="1">
    <location>
        <begin position="24"/>
        <end position="54"/>
    </location>
</feature>
<dbReference type="RefSeq" id="WP_232403324.1">
    <property type="nucleotide sequence ID" value="NZ_CP102173.1"/>
</dbReference>